<dbReference type="InterPro" id="IPR000253">
    <property type="entry name" value="FHA_dom"/>
</dbReference>
<organism evidence="2 3">
    <name type="scientific">Paramecium octaurelia</name>
    <dbReference type="NCBI Taxonomy" id="43137"/>
    <lineage>
        <taxon>Eukaryota</taxon>
        <taxon>Sar</taxon>
        <taxon>Alveolata</taxon>
        <taxon>Ciliophora</taxon>
        <taxon>Intramacronucleata</taxon>
        <taxon>Oligohymenophorea</taxon>
        <taxon>Peniculida</taxon>
        <taxon>Parameciidae</taxon>
        <taxon>Paramecium</taxon>
    </lineage>
</organism>
<sequence length="456" mass="53338">MMLQQSNHPKESDGETPFQKGEQILKKTKAFQQRANEILSVNAYKIQFVKGKEQIPKFVNPFNQTIRVQVSSSLNKAQQFSPQSYYDIEQWGQNRFTIGQLEKEFVNVYDDVSAVVYFNSVECPNEEMMSPIHLLVDYSNLSQINSLQEHCNQLIHQMQFNPKTNMLSFKTKELIAKSTYQNKQKIKVQDVSQMRGYATCIEITQTCENQILEDGNIFKVGLQPLLTVRKIYHKFQNFFERYSSKNNIDDMIFEALQSLQSKVQFSGIDESVSELFMHVQDRSINKAEYLQRLEDENLMMQSKLYTALEKNCILLQTQRDENPIEHFLLVADQKNTFLFGRMDFSDIAFQSTQVSRNHGTIQFMPATNKWIIMDGQKSFEQKWKNSTFGVWLQMNPKTFYYIDPEQIIKVGSTCINMIPNNVKMNDQDVDNSIQLKEFNNLRVKEIEDFTKTLLDL</sequence>
<evidence type="ECO:0000313" key="2">
    <source>
        <dbReference type="EMBL" id="CAD8195957.1"/>
    </source>
</evidence>
<dbReference type="OrthoDB" id="307893at2759"/>
<dbReference type="Pfam" id="PF00498">
    <property type="entry name" value="FHA"/>
    <property type="match status" value="1"/>
</dbReference>
<proteinExistence type="predicted"/>
<dbReference type="EMBL" id="CAJJDP010000110">
    <property type="protein sequence ID" value="CAD8195957.1"/>
    <property type="molecule type" value="Genomic_DNA"/>
</dbReference>
<dbReference type="CDD" id="cd00060">
    <property type="entry name" value="FHA"/>
    <property type="match status" value="1"/>
</dbReference>
<keyword evidence="3" id="KW-1185">Reference proteome</keyword>
<comment type="caution">
    <text evidence="2">The sequence shown here is derived from an EMBL/GenBank/DDBJ whole genome shotgun (WGS) entry which is preliminary data.</text>
</comment>
<name>A0A8S1X4G9_PAROT</name>
<gene>
    <name evidence="2" type="ORF">POCTA_138.1.T1100134</name>
</gene>
<feature type="domain" description="FHA" evidence="1">
    <location>
        <begin position="337"/>
        <end position="393"/>
    </location>
</feature>
<accession>A0A8S1X4G9</accession>
<protein>
    <recommendedName>
        <fullName evidence="1">FHA domain-containing protein</fullName>
    </recommendedName>
</protein>
<evidence type="ECO:0000259" key="1">
    <source>
        <dbReference type="PROSITE" id="PS50006"/>
    </source>
</evidence>
<dbReference type="AlphaFoldDB" id="A0A8S1X4G9"/>
<dbReference type="OMA" id="SELFMHV"/>
<reference evidence="2" key="1">
    <citation type="submission" date="2021-01" db="EMBL/GenBank/DDBJ databases">
        <authorList>
            <consortium name="Genoscope - CEA"/>
            <person name="William W."/>
        </authorList>
    </citation>
    <scope>NUCLEOTIDE SEQUENCE</scope>
</reference>
<evidence type="ECO:0000313" key="3">
    <source>
        <dbReference type="Proteomes" id="UP000683925"/>
    </source>
</evidence>
<dbReference type="Proteomes" id="UP000683925">
    <property type="component" value="Unassembled WGS sequence"/>
</dbReference>
<dbReference type="PROSITE" id="PS50006">
    <property type="entry name" value="FHA_DOMAIN"/>
    <property type="match status" value="1"/>
</dbReference>